<proteinExistence type="predicted"/>
<evidence type="ECO:0000313" key="1">
    <source>
        <dbReference type="EMBL" id="RNB56594.1"/>
    </source>
</evidence>
<comment type="caution">
    <text evidence="1">The sequence shown here is derived from an EMBL/GenBank/DDBJ whole genome shotgun (WGS) entry which is preliminary data.</text>
</comment>
<dbReference type="AlphaFoldDB" id="A0A3M8AZH2"/>
<dbReference type="RefSeq" id="WP_122905056.1">
    <property type="nucleotide sequence ID" value="NZ_RHHS01000028.1"/>
</dbReference>
<name>A0A3M8AZH2_9BACL</name>
<sequence length="173" mass="20225">MFSIEDCQVIQSSLDNLLSLKLLHDAGYRVSDMGCWVTDYAFENMGGDIFMKATERLFGACAEEEEEDGSYDIRKFVILCPDVEELLGVFTKEWVERQLRWNKRVVCDWTGAEMIIELKKMGFIIEIHESPSYFNQFIQELIQIRKLLDRLLVYAQYLKGNRGARYAAFYCEV</sequence>
<gene>
    <name evidence="1" type="ORF">EDM57_12370</name>
</gene>
<keyword evidence="2" id="KW-1185">Reference proteome</keyword>
<dbReference type="Proteomes" id="UP000268829">
    <property type="component" value="Unassembled WGS sequence"/>
</dbReference>
<dbReference type="EMBL" id="RHHS01000028">
    <property type="protein sequence ID" value="RNB56594.1"/>
    <property type="molecule type" value="Genomic_DNA"/>
</dbReference>
<organism evidence="1 2">
    <name type="scientific">Brevibacillus gelatini</name>
    <dbReference type="NCBI Taxonomy" id="1655277"/>
    <lineage>
        <taxon>Bacteria</taxon>
        <taxon>Bacillati</taxon>
        <taxon>Bacillota</taxon>
        <taxon>Bacilli</taxon>
        <taxon>Bacillales</taxon>
        <taxon>Paenibacillaceae</taxon>
        <taxon>Brevibacillus</taxon>
    </lineage>
</organism>
<evidence type="ECO:0000313" key="2">
    <source>
        <dbReference type="Proteomes" id="UP000268829"/>
    </source>
</evidence>
<dbReference type="OrthoDB" id="9869843at2"/>
<protein>
    <submittedName>
        <fullName evidence="1">Uncharacterized protein</fullName>
    </submittedName>
</protein>
<reference evidence="1 2" key="1">
    <citation type="submission" date="2018-10" db="EMBL/GenBank/DDBJ databases">
        <title>Phylogenomics of Brevibacillus.</title>
        <authorList>
            <person name="Dunlap C."/>
        </authorList>
    </citation>
    <scope>NUCLEOTIDE SEQUENCE [LARGE SCALE GENOMIC DNA]</scope>
    <source>
        <strain evidence="1 2">DSM 100115</strain>
    </source>
</reference>
<accession>A0A3M8AZH2</accession>